<dbReference type="EMBL" id="JAQNDN010000022">
    <property type="protein sequence ID" value="MDC0673275.1"/>
    <property type="molecule type" value="Genomic_DNA"/>
</dbReference>
<sequence>MTDATILHRVDQTSYEAGLDPAQTSHTVRVWQLMPFRTEWTAVLPVRPGHEVKLRDLVRGMLARCPGIDGGPPRNAVGLLEHTGGRRGMRYDPAERRTWPEAPLYLEFMPAGSDMVYAHYDLAYQILASAAPGLVDAHWYAILSQCEDVLDRWEIAGGRLYFERLQTDEDHAREVLAAIEPSLAGAVR</sequence>
<comment type="caution">
    <text evidence="1">The sequence shown here is derived from an EMBL/GenBank/DDBJ whole genome shotgun (WGS) entry which is preliminary data.</text>
</comment>
<gene>
    <name evidence="1" type="ORF">POL58_36365</name>
</gene>
<keyword evidence="2" id="KW-1185">Reference proteome</keyword>
<organism evidence="1 2">
    <name type="scientific">Nannocystis radixulma</name>
    <dbReference type="NCBI Taxonomy" id="2995305"/>
    <lineage>
        <taxon>Bacteria</taxon>
        <taxon>Pseudomonadati</taxon>
        <taxon>Myxococcota</taxon>
        <taxon>Polyangia</taxon>
        <taxon>Nannocystales</taxon>
        <taxon>Nannocystaceae</taxon>
        <taxon>Nannocystis</taxon>
    </lineage>
</organism>
<evidence type="ECO:0000313" key="1">
    <source>
        <dbReference type="EMBL" id="MDC0673275.1"/>
    </source>
</evidence>
<dbReference type="RefSeq" id="WP_272006046.1">
    <property type="nucleotide sequence ID" value="NZ_JAQNDN010000022.1"/>
</dbReference>
<evidence type="ECO:0008006" key="3">
    <source>
        <dbReference type="Google" id="ProtNLM"/>
    </source>
</evidence>
<reference evidence="1 2" key="1">
    <citation type="submission" date="2022-11" db="EMBL/GenBank/DDBJ databases">
        <title>Minimal conservation of predation-associated metabolite biosynthetic gene clusters underscores biosynthetic potential of Myxococcota including descriptions for ten novel species: Archangium lansinium sp. nov., Myxococcus landrumus sp. nov., Nannocystis bai.</title>
        <authorList>
            <person name="Ahearne A."/>
            <person name="Stevens C."/>
            <person name="Dowd S."/>
        </authorList>
    </citation>
    <scope>NUCLEOTIDE SEQUENCE [LARGE SCALE GENOMIC DNA]</scope>
    <source>
        <strain evidence="1 2">NCELM</strain>
    </source>
</reference>
<accession>A0ABT5BGK3</accession>
<evidence type="ECO:0000313" key="2">
    <source>
        <dbReference type="Proteomes" id="UP001217838"/>
    </source>
</evidence>
<name>A0ABT5BGK3_9BACT</name>
<proteinExistence type="predicted"/>
<protein>
    <recommendedName>
        <fullName evidence="3">GyrI-like small molecule binding domain-containing protein</fullName>
    </recommendedName>
</protein>
<dbReference type="Proteomes" id="UP001217838">
    <property type="component" value="Unassembled WGS sequence"/>
</dbReference>